<dbReference type="Gene3D" id="2.170.270.10">
    <property type="entry name" value="SET domain"/>
    <property type="match status" value="1"/>
</dbReference>
<dbReference type="PROSITE" id="PS50280">
    <property type="entry name" value="SET"/>
    <property type="match status" value="1"/>
</dbReference>
<evidence type="ECO:0000259" key="2">
    <source>
        <dbReference type="PROSITE" id="PS50280"/>
    </source>
</evidence>
<dbReference type="CDD" id="cd20071">
    <property type="entry name" value="SET_SMYD"/>
    <property type="match status" value="1"/>
</dbReference>
<reference evidence="3" key="1">
    <citation type="submission" date="2022-05" db="EMBL/GenBank/DDBJ databases">
        <title>The Musa troglodytarum L. genome provides insights into the mechanism of non-climacteric behaviour and enrichment of carotenoids.</title>
        <authorList>
            <person name="Wang J."/>
        </authorList>
    </citation>
    <scope>NUCLEOTIDE SEQUENCE</scope>
    <source>
        <tissue evidence="3">Leaf</tissue>
    </source>
</reference>
<evidence type="ECO:0000256" key="1">
    <source>
        <dbReference type="SAM" id="MobiDB-lite"/>
    </source>
</evidence>
<dbReference type="PANTHER" id="PTHR31476:SF10">
    <property type="entry name" value="OS04G0546100 PROTEIN"/>
    <property type="match status" value="1"/>
</dbReference>
<dbReference type="PANTHER" id="PTHR31476">
    <property type="entry name" value="PROTEIN WHAT'S THIS FACTOR 1 HOMOLOG, CHLOROPLASTIC"/>
    <property type="match status" value="1"/>
</dbReference>
<accession>A0A9E7L3P6</accession>
<name>A0A9E7L3P6_9LILI</name>
<dbReference type="EMBL" id="CP097510">
    <property type="protein sequence ID" value="URE36920.1"/>
    <property type="molecule type" value="Genomic_DNA"/>
</dbReference>
<dbReference type="AlphaFoldDB" id="A0A9E7L3P6"/>
<dbReference type="InterPro" id="IPR046341">
    <property type="entry name" value="SET_dom_sf"/>
</dbReference>
<evidence type="ECO:0000313" key="4">
    <source>
        <dbReference type="Proteomes" id="UP001055439"/>
    </source>
</evidence>
<dbReference type="Gene3D" id="6.10.140.2220">
    <property type="match status" value="1"/>
</dbReference>
<dbReference type="GO" id="GO:0003723">
    <property type="term" value="F:RNA binding"/>
    <property type="evidence" value="ECO:0007669"/>
    <property type="project" value="InterPro"/>
</dbReference>
<dbReference type="SMART" id="SM00317">
    <property type="entry name" value="SET"/>
    <property type="match status" value="1"/>
</dbReference>
<dbReference type="Proteomes" id="UP001055439">
    <property type="component" value="Chromosome 8"/>
</dbReference>
<proteinExistence type="predicted"/>
<organism evidence="3 4">
    <name type="scientific">Musa troglodytarum</name>
    <name type="common">fe'i banana</name>
    <dbReference type="NCBI Taxonomy" id="320322"/>
    <lineage>
        <taxon>Eukaryota</taxon>
        <taxon>Viridiplantae</taxon>
        <taxon>Streptophyta</taxon>
        <taxon>Embryophyta</taxon>
        <taxon>Tracheophyta</taxon>
        <taxon>Spermatophyta</taxon>
        <taxon>Magnoliopsida</taxon>
        <taxon>Liliopsida</taxon>
        <taxon>Zingiberales</taxon>
        <taxon>Musaceae</taxon>
        <taxon>Musa</taxon>
    </lineage>
</organism>
<dbReference type="Pfam" id="PF00856">
    <property type="entry name" value="SET"/>
    <property type="match status" value="1"/>
</dbReference>
<evidence type="ECO:0000313" key="3">
    <source>
        <dbReference type="EMBL" id="URE36920.1"/>
    </source>
</evidence>
<feature type="region of interest" description="Disordered" evidence="1">
    <location>
        <begin position="788"/>
        <end position="838"/>
    </location>
</feature>
<feature type="compositionally biased region" description="Acidic residues" evidence="1">
    <location>
        <begin position="794"/>
        <end position="838"/>
    </location>
</feature>
<dbReference type="OrthoDB" id="1716100at2759"/>
<dbReference type="Gene3D" id="1.10.220.160">
    <property type="match status" value="1"/>
</dbReference>
<protein>
    <submittedName>
        <fullName evidence="3">SET</fullName>
    </submittedName>
</protein>
<dbReference type="InterPro" id="IPR045040">
    <property type="entry name" value="PORR_fam"/>
</dbReference>
<feature type="domain" description="SET" evidence="2">
    <location>
        <begin position="48"/>
        <end position="326"/>
    </location>
</feature>
<keyword evidence="4" id="KW-1185">Reference proteome</keyword>
<dbReference type="InterPro" id="IPR021099">
    <property type="entry name" value="PORR_domain"/>
</dbReference>
<dbReference type="InterPro" id="IPR001214">
    <property type="entry name" value="SET_dom"/>
</dbReference>
<dbReference type="Pfam" id="PF11955">
    <property type="entry name" value="PORR"/>
    <property type="match status" value="1"/>
</dbReference>
<dbReference type="SUPFAM" id="SSF82199">
    <property type="entry name" value="SET domain"/>
    <property type="match status" value="1"/>
</dbReference>
<sequence>MFPAGAALSRRRASSELLRQLCRTTSVAPPLPPSLSTVAAAAEGIGPPPIRVSFTESAGRGVFAARGIAAGELIHSAQPLVAHPSPSLLDKVCYYCLRRLQKEASPISTSILGENDSSKTTACYFCSESCREQSKGFYEVEKGLDWTLFDDHCSMRRLKYPLMVKRLACMILSGAASVDCLDILQPASLHPETLLEVGITLSSYGTNNILMEDEFQLLKDTFTKGHFKNDSMTFLTKEWYINVLARIRINAFRIELVAKTYEEMLASAAAFIAADAAVGNAIYMLPSFYNHDCDPNAHIIWLENANAKLKALRNIEAGEELRICYIDASMEFEARQKILAEGFGFQCGCFKVHATGQFSSFTVMKMKGNLYSLVLAENFHVCTGRRASKTLVLLHRHHLQLQCGQWGWWSRRWLVKVRLKWVKNRGLDHIIDRDTDIKAACLLKDAIAAAPSGLLPARSLAQFQKNLGLTVPVLRFLRRYPTLFRELPHPRFPSLPAFSLAPGALLLHRRESEAFQATLRDDAAHRLARLLMMARSRSLPLSAIFPLRYDLGLPPDFPSALATARPDLFRLSRRPTDGASILSLSSWPDHLAVSVLQLRHRDALAQPSYRDFKKPSASSAAPLAFPMRFPRGYGSMKKVKAWMEDFHHLPYVSPYEDASGIDPDSDLMEKHVVGVLHELLSLTIHKKTKRNYMRSLREELGLPHRFTRVFTRYPGIFYLSLKCKTTTVVLREGYQMGKLVDPHLLSLVRDKFFYVMRTGLLYRGKGMTKLVLEEDDLFSQGNCREEQKEQIAIDNEEQDGVYDDDVGVDDEDLGASDNDDDECYELDDSDDEDGSDNG</sequence>
<gene>
    <name evidence="3" type="ORF">MUK42_13050</name>
</gene>